<keyword evidence="3 6" id="KW-1133">Transmembrane helix</keyword>
<accession>A0A3A9AUS7</accession>
<evidence type="ECO:0008006" key="9">
    <source>
        <dbReference type="Google" id="ProtNLM"/>
    </source>
</evidence>
<feature type="transmembrane region" description="Helical" evidence="6">
    <location>
        <begin position="185"/>
        <end position="203"/>
    </location>
</feature>
<keyword evidence="4 6" id="KW-0472">Membrane</keyword>
<evidence type="ECO:0000256" key="1">
    <source>
        <dbReference type="ARBA" id="ARBA00022475"/>
    </source>
</evidence>
<feature type="transmembrane region" description="Helical" evidence="6">
    <location>
        <begin position="215"/>
        <end position="232"/>
    </location>
</feature>
<keyword evidence="8" id="KW-1185">Reference proteome</keyword>
<keyword evidence="2 6" id="KW-0812">Transmembrane</keyword>
<dbReference type="PANTHER" id="PTHR35529:SF2">
    <property type="entry name" value="SPORULATION PROTEIN YTAF-RELATED"/>
    <property type="match status" value="1"/>
</dbReference>
<sequence length="233" mass="25381">MTFSIYLFILLVAVLSMDAFAAGLSYGMEGVRVPFLSIFVIALLSGSMLTASLLAGNILLNLIPEGLTKGISFSILFLLSLYKFYDSFPRCNLIQNLSERILHSASLPEGSRPASDGRPSFLQRHTHQKEGRANPGLTTREITKRVNKEEPSVLSCREAALLALALSIDNISAGLCTGSTSLSPMILLFFTTAVHLLSIRLGLFTGRLLCTRSHSFAWLGSAVLMLLAFLRLL</sequence>
<dbReference type="PANTHER" id="PTHR35529">
    <property type="entry name" value="MANGANESE EFFLUX PUMP MNTP-RELATED"/>
    <property type="match status" value="1"/>
</dbReference>
<evidence type="ECO:0000256" key="2">
    <source>
        <dbReference type="ARBA" id="ARBA00022692"/>
    </source>
</evidence>
<protein>
    <recommendedName>
        <fullName evidence="9">Sporulation membrane protein YtaF</fullName>
    </recommendedName>
</protein>
<reference evidence="7 8" key="1">
    <citation type="submission" date="2018-09" db="EMBL/GenBank/DDBJ databases">
        <title>Murine metabolic-syndrome-specific gut microbial biobank.</title>
        <authorList>
            <person name="Liu C."/>
        </authorList>
    </citation>
    <scope>NUCLEOTIDE SEQUENCE [LARGE SCALE GENOMIC DNA]</scope>
    <source>
        <strain evidence="7 8">0.1xD8-82</strain>
    </source>
</reference>
<dbReference type="Proteomes" id="UP000280696">
    <property type="component" value="Unassembled WGS sequence"/>
</dbReference>
<dbReference type="InterPro" id="IPR003810">
    <property type="entry name" value="Mntp/YtaF"/>
</dbReference>
<feature type="region of interest" description="Disordered" evidence="5">
    <location>
        <begin position="107"/>
        <end position="136"/>
    </location>
</feature>
<evidence type="ECO:0000256" key="5">
    <source>
        <dbReference type="SAM" id="MobiDB-lite"/>
    </source>
</evidence>
<dbReference type="EMBL" id="RAYQ01000010">
    <property type="protein sequence ID" value="RKI91311.1"/>
    <property type="molecule type" value="Genomic_DNA"/>
</dbReference>
<keyword evidence="1" id="KW-1003">Cell membrane</keyword>
<feature type="transmembrane region" description="Helical" evidence="6">
    <location>
        <begin position="67"/>
        <end position="85"/>
    </location>
</feature>
<evidence type="ECO:0000256" key="6">
    <source>
        <dbReference type="SAM" id="Phobius"/>
    </source>
</evidence>
<proteinExistence type="predicted"/>
<organism evidence="7 8">
    <name type="scientific">Parablautia intestinalis</name>
    <dbReference type="NCBI Taxonomy" id="2320100"/>
    <lineage>
        <taxon>Bacteria</taxon>
        <taxon>Bacillati</taxon>
        <taxon>Bacillota</taxon>
        <taxon>Clostridia</taxon>
        <taxon>Lachnospirales</taxon>
        <taxon>Lachnospiraceae</taxon>
        <taxon>Parablautia</taxon>
    </lineage>
</organism>
<name>A0A3A9AUS7_9FIRM</name>
<evidence type="ECO:0000256" key="3">
    <source>
        <dbReference type="ARBA" id="ARBA00022989"/>
    </source>
</evidence>
<comment type="caution">
    <text evidence="7">The sequence shown here is derived from an EMBL/GenBank/DDBJ whole genome shotgun (WGS) entry which is preliminary data.</text>
</comment>
<dbReference type="AlphaFoldDB" id="A0A3A9AUS7"/>
<evidence type="ECO:0000313" key="8">
    <source>
        <dbReference type="Proteomes" id="UP000280696"/>
    </source>
</evidence>
<feature type="transmembrane region" description="Helical" evidence="6">
    <location>
        <begin position="33"/>
        <end position="55"/>
    </location>
</feature>
<evidence type="ECO:0000256" key="4">
    <source>
        <dbReference type="ARBA" id="ARBA00023136"/>
    </source>
</evidence>
<gene>
    <name evidence="7" type="ORF">D7V94_10435</name>
</gene>
<evidence type="ECO:0000313" key="7">
    <source>
        <dbReference type="EMBL" id="RKI91311.1"/>
    </source>
</evidence>